<accession>A0A8S1R520</accession>
<keyword evidence="3" id="KW-1185">Reference proteome</keyword>
<dbReference type="EMBL" id="CAJJDN010000138">
    <property type="protein sequence ID" value="CAD8122463.1"/>
    <property type="molecule type" value="Genomic_DNA"/>
</dbReference>
<reference evidence="2" key="1">
    <citation type="submission" date="2021-01" db="EMBL/GenBank/DDBJ databases">
        <authorList>
            <consortium name="Genoscope - CEA"/>
            <person name="William W."/>
        </authorList>
    </citation>
    <scope>NUCLEOTIDE SEQUENCE</scope>
</reference>
<dbReference type="AlphaFoldDB" id="A0A8S1R520"/>
<comment type="caution">
    <text evidence="2">The sequence shown here is derived from an EMBL/GenBank/DDBJ whole genome shotgun (WGS) entry which is preliminary data.</text>
</comment>
<evidence type="ECO:0000313" key="2">
    <source>
        <dbReference type="EMBL" id="CAD8122463.1"/>
    </source>
</evidence>
<protein>
    <submittedName>
        <fullName evidence="2">Uncharacterized protein</fullName>
    </submittedName>
</protein>
<evidence type="ECO:0000313" key="3">
    <source>
        <dbReference type="Proteomes" id="UP000692954"/>
    </source>
</evidence>
<sequence length="121" mass="14622">MHSLLLFKHKQDLEIQRAYKYEQSLKTKELQKYQILLKSCERMLSNRQMQKKIGLVNLMSLSMNKILNNFNYKKQKLFIIDISILYQLSPQIELFTDAYQKLILMQKILNITRRNLKINKI</sequence>
<name>A0A8S1R520_9CILI</name>
<dbReference type="EMBL" id="CAJJDN010000138">
    <property type="protein sequence ID" value="CAD8122461.1"/>
    <property type="molecule type" value="Genomic_DNA"/>
</dbReference>
<proteinExistence type="predicted"/>
<organism evidence="2 3">
    <name type="scientific">Paramecium sonneborni</name>
    <dbReference type="NCBI Taxonomy" id="65129"/>
    <lineage>
        <taxon>Eukaryota</taxon>
        <taxon>Sar</taxon>
        <taxon>Alveolata</taxon>
        <taxon>Ciliophora</taxon>
        <taxon>Intramacronucleata</taxon>
        <taxon>Oligohymenophorea</taxon>
        <taxon>Peniculida</taxon>
        <taxon>Parameciidae</taxon>
        <taxon>Paramecium</taxon>
    </lineage>
</organism>
<gene>
    <name evidence="1" type="ORF">PSON_ATCC_30995.1.T1380135</name>
    <name evidence="2" type="ORF">PSON_ATCC_30995.1.T1380137</name>
</gene>
<evidence type="ECO:0000313" key="1">
    <source>
        <dbReference type="EMBL" id="CAD8122461.1"/>
    </source>
</evidence>
<dbReference type="Proteomes" id="UP000692954">
    <property type="component" value="Unassembled WGS sequence"/>
</dbReference>